<evidence type="ECO:0000259" key="3">
    <source>
        <dbReference type="SMART" id="SM00852"/>
    </source>
</evidence>
<protein>
    <recommendedName>
        <fullName evidence="1 2">Molybdenum cofactor biosynthesis protein B</fullName>
    </recommendedName>
</protein>
<comment type="similarity">
    <text evidence="2">Belongs to the MoaB/Mog family.</text>
</comment>
<evidence type="ECO:0000256" key="2">
    <source>
        <dbReference type="PIRNR" id="PIRNR006443"/>
    </source>
</evidence>
<keyword evidence="5" id="KW-1185">Reference proteome</keyword>
<comment type="function">
    <text evidence="2">May be involved in the biosynthesis of molybdopterin.</text>
</comment>
<dbReference type="PANTHER" id="PTHR43232:SF2">
    <property type="entry name" value="MOLYBDENUM COFACTOR BIOSYNTHESIS PROTEIN B"/>
    <property type="match status" value="1"/>
</dbReference>
<keyword evidence="2" id="KW-0501">Molybdenum cofactor biosynthesis</keyword>
<name>A0ABQ6EWJ4_9VIBR</name>
<proteinExistence type="inferred from homology"/>
<dbReference type="PIRSF" id="PIRSF006443">
    <property type="entry name" value="MoaB"/>
    <property type="match status" value="1"/>
</dbReference>
<accession>A0ABQ6EWJ4</accession>
<evidence type="ECO:0000313" key="4">
    <source>
        <dbReference type="EMBL" id="GLT17572.1"/>
    </source>
</evidence>
<dbReference type="InterPro" id="IPR001453">
    <property type="entry name" value="MoaB/Mog_dom"/>
</dbReference>
<dbReference type="Gene3D" id="3.40.980.10">
    <property type="entry name" value="MoaB/Mog-like domain"/>
    <property type="match status" value="1"/>
</dbReference>
<dbReference type="PANTHER" id="PTHR43232">
    <property type="entry name" value="MOLYBDENUM COFACTOR BIOSYNTHESIS PROTEIN B"/>
    <property type="match status" value="1"/>
</dbReference>
<dbReference type="EMBL" id="BSPW01000024">
    <property type="protein sequence ID" value="GLT17572.1"/>
    <property type="molecule type" value="Genomic_DNA"/>
</dbReference>
<comment type="caution">
    <text evidence="4">The sequence shown here is derived from an EMBL/GenBank/DDBJ whole genome shotgun (WGS) entry which is preliminary data.</text>
</comment>
<evidence type="ECO:0000256" key="1">
    <source>
        <dbReference type="ARBA" id="ARBA00015262"/>
    </source>
</evidence>
<dbReference type="RefSeq" id="WP_284191478.1">
    <property type="nucleotide sequence ID" value="NZ_BSPW01000024.1"/>
</dbReference>
<dbReference type="Proteomes" id="UP001157138">
    <property type="component" value="Unassembled WGS sequence"/>
</dbReference>
<evidence type="ECO:0000313" key="5">
    <source>
        <dbReference type="Proteomes" id="UP001157138"/>
    </source>
</evidence>
<dbReference type="InterPro" id="IPR036425">
    <property type="entry name" value="MoaB/Mog-like_dom_sf"/>
</dbReference>
<dbReference type="InterPro" id="IPR012245">
    <property type="entry name" value="MoaB"/>
</dbReference>
<dbReference type="SMART" id="SM00852">
    <property type="entry name" value="MoCF_biosynth"/>
    <property type="match status" value="1"/>
</dbReference>
<sequence length="173" mass="18724">MGHAESKFQPANIAILTVSDTRTDENDASGSYLVESTSHAGHNVVDKQIVVDDKYKIRAIVSQWIADPKVQVVLVTGGTGFSSRDSTPEALIPLFDKQVEGFGELFRQVSYQEIGTSTIQSRAVGGFANHTVIFAMPGSTGACRTGWSMIIEPQLDSTHRPCNFMPHLGQAIS</sequence>
<dbReference type="NCBIfam" id="TIGR00177">
    <property type="entry name" value="molyb_syn"/>
    <property type="match status" value="1"/>
</dbReference>
<dbReference type="SUPFAM" id="SSF53218">
    <property type="entry name" value="Molybdenum cofactor biosynthesis proteins"/>
    <property type="match status" value="1"/>
</dbReference>
<dbReference type="NCBIfam" id="TIGR02667">
    <property type="entry name" value="moaB_proteo"/>
    <property type="match status" value="1"/>
</dbReference>
<dbReference type="CDD" id="cd00886">
    <property type="entry name" value="MogA_MoaB"/>
    <property type="match status" value="1"/>
</dbReference>
<reference evidence="5" key="1">
    <citation type="journal article" date="2019" name="Int. J. Syst. Evol. Microbiol.">
        <title>The Global Catalogue of Microorganisms (GCM) 10K type strain sequencing project: providing services to taxonomists for standard genome sequencing and annotation.</title>
        <authorList>
            <consortium name="The Broad Institute Genomics Platform"/>
            <consortium name="The Broad Institute Genome Sequencing Center for Infectious Disease"/>
            <person name="Wu L."/>
            <person name="Ma J."/>
        </authorList>
    </citation>
    <scope>NUCLEOTIDE SEQUENCE [LARGE SCALE GENOMIC DNA]</scope>
    <source>
        <strain evidence="5">NBRC 108723</strain>
    </source>
</reference>
<comment type="pathway">
    <text evidence="2">Cofactor biosynthesis; molybdopterin biosynthesis.</text>
</comment>
<gene>
    <name evidence="4" type="ORF">GCM10007938_13500</name>
</gene>
<feature type="domain" description="MoaB/Mog" evidence="3">
    <location>
        <begin position="14"/>
        <end position="158"/>
    </location>
</feature>
<dbReference type="Pfam" id="PF00994">
    <property type="entry name" value="MoCF_biosynth"/>
    <property type="match status" value="1"/>
</dbReference>
<dbReference type="InterPro" id="IPR013484">
    <property type="entry name" value="MoaB_proteobac"/>
</dbReference>
<organism evidence="4 5">
    <name type="scientific">Vibrio zhanjiangensis</name>
    <dbReference type="NCBI Taxonomy" id="1046128"/>
    <lineage>
        <taxon>Bacteria</taxon>
        <taxon>Pseudomonadati</taxon>
        <taxon>Pseudomonadota</taxon>
        <taxon>Gammaproteobacteria</taxon>
        <taxon>Vibrionales</taxon>
        <taxon>Vibrionaceae</taxon>
        <taxon>Vibrio</taxon>
    </lineage>
</organism>